<proteinExistence type="predicted"/>
<protein>
    <submittedName>
        <fullName evidence="3">RNA-directed DNA polymerase</fullName>
    </submittedName>
</protein>
<evidence type="ECO:0000313" key="4">
    <source>
        <dbReference type="Proteomes" id="UP001151760"/>
    </source>
</evidence>
<sequence length="140" mass="16240">MAWLDSGKISRKLPKKEESTMISILFSIPLITQDRKTSKRSYASKNPVRELHKCGKDGHNRDGCFDPRSLNTSSKQLKDVRWIEAMKQEIQALEENKTWTLEELPKGKRAIDSKWVYKIKYKPNGDVERYKARLVAKGCN</sequence>
<name>A0ABQ5ISP0_9ASTR</name>
<evidence type="ECO:0000313" key="3">
    <source>
        <dbReference type="EMBL" id="GJU02223.1"/>
    </source>
</evidence>
<keyword evidence="3" id="KW-0808">Transferase</keyword>
<dbReference type="GO" id="GO:0003964">
    <property type="term" value="F:RNA-directed DNA polymerase activity"/>
    <property type="evidence" value="ECO:0007669"/>
    <property type="project" value="UniProtKB-KW"/>
</dbReference>
<keyword evidence="3" id="KW-0548">Nucleotidyltransferase</keyword>
<reference evidence="3" key="2">
    <citation type="submission" date="2022-01" db="EMBL/GenBank/DDBJ databases">
        <authorList>
            <person name="Yamashiro T."/>
            <person name="Shiraishi A."/>
            <person name="Satake H."/>
            <person name="Nakayama K."/>
        </authorList>
    </citation>
    <scope>NUCLEOTIDE SEQUENCE</scope>
</reference>
<evidence type="ECO:0000259" key="2">
    <source>
        <dbReference type="Pfam" id="PF07727"/>
    </source>
</evidence>
<comment type="caution">
    <text evidence="3">The sequence shown here is derived from an EMBL/GenBank/DDBJ whole genome shotgun (WGS) entry which is preliminary data.</text>
</comment>
<keyword evidence="4" id="KW-1185">Reference proteome</keyword>
<dbReference type="Pfam" id="PF07727">
    <property type="entry name" value="RVT_2"/>
    <property type="match status" value="1"/>
</dbReference>
<reference evidence="3" key="1">
    <citation type="journal article" date="2022" name="Int. J. Mol. Sci.">
        <title>Draft Genome of Tanacetum Coccineum: Genomic Comparison of Closely Related Tanacetum-Family Plants.</title>
        <authorList>
            <person name="Yamashiro T."/>
            <person name="Shiraishi A."/>
            <person name="Nakayama K."/>
            <person name="Satake H."/>
        </authorList>
    </citation>
    <scope>NUCLEOTIDE SEQUENCE</scope>
</reference>
<feature type="compositionally biased region" description="Basic and acidic residues" evidence="1">
    <location>
        <begin position="47"/>
        <end position="65"/>
    </location>
</feature>
<keyword evidence="3" id="KW-0695">RNA-directed DNA polymerase</keyword>
<evidence type="ECO:0000256" key="1">
    <source>
        <dbReference type="SAM" id="MobiDB-lite"/>
    </source>
</evidence>
<gene>
    <name evidence="3" type="ORF">Tco_1112561</name>
</gene>
<feature type="region of interest" description="Disordered" evidence="1">
    <location>
        <begin position="34"/>
        <end position="71"/>
    </location>
</feature>
<feature type="domain" description="Reverse transcriptase Ty1/copia-type" evidence="2">
    <location>
        <begin position="96"/>
        <end position="138"/>
    </location>
</feature>
<dbReference type="EMBL" id="BQNB010021038">
    <property type="protein sequence ID" value="GJU02223.1"/>
    <property type="molecule type" value="Genomic_DNA"/>
</dbReference>
<accession>A0ABQ5ISP0</accession>
<organism evidence="3 4">
    <name type="scientific">Tanacetum coccineum</name>
    <dbReference type="NCBI Taxonomy" id="301880"/>
    <lineage>
        <taxon>Eukaryota</taxon>
        <taxon>Viridiplantae</taxon>
        <taxon>Streptophyta</taxon>
        <taxon>Embryophyta</taxon>
        <taxon>Tracheophyta</taxon>
        <taxon>Spermatophyta</taxon>
        <taxon>Magnoliopsida</taxon>
        <taxon>eudicotyledons</taxon>
        <taxon>Gunneridae</taxon>
        <taxon>Pentapetalae</taxon>
        <taxon>asterids</taxon>
        <taxon>campanulids</taxon>
        <taxon>Asterales</taxon>
        <taxon>Asteraceae</taxon>
        <taxon>Asteroideae</taxon>
        <taxon>Anthemideae</taxon>
        <taxon>Anthemidinae</taxon>
        <taxon>Tanacetum</taxon>
    </lineage>
</organism>
<dbReference type="Proteomes" id="UP001151760">
    <property type="component" value="Unassembled WGS sequence"/>
</dbReference>
<dbReference type="InterPro" id="IPR013103">
    <property type="entry name" value="RVT_2"/>
</dbReference>